<dbReference type="EMBL" id="ABEU02000006">
    <property type="status" value="NOT_ANNOTATED_CDS"/>
    <property type="molecule type" value="Genomic_DNA"/>
</dbReference>
<feature type="transmembrane region" description="Helical" evidence="7">
    <location>
        <begin position="452"/>
        <end position="473"/>
    </location>
</feature>
<dbReference type="GO" id="GO:0016020">
    <property type="term" value="C:membrane"/>
    <property type="evidence" value="ECO:0000318"/>
    <property type="project" value="GO_Central"/>
</dbReference>
<feature type="transmembrane region" description="Helical" evidence="7">
    <location>
        <begin position="485"/>
        <end position="507"/>
    </location>
</feature>
<reference evidence="8 9" key="1">
    <citation type="journal article" date="2008" name="Science">
        <title>The Physcomitrella genome reveals evolutionary insights into the conquest of land by plants.</title>
        <authorList>
            <person name="Rensing S."/>
            <person name="Lang D."/>
            <person name="Zimmer A."/>
            <person name="Terry A."/>
            <person name="Salamov A."/>
            <person name="Shapiro H."/>
            <person name="Nishiyama T."/>
            <person name="Perroud P.-F."/>
            <person name="Lindquist E."/>
            <person name="Kamisugi Y."/>
            <person name="Tanahashi T."/>
            <person name="Sakakibara K."/>
            <person name="Fujita T."/>
            <person name="Oishi K."/>
            <person name="Shin-I T."/>
            <person name="Kuroki Y."/>
            <person name="Toyoda A."/>
            <person name="Suzuki Y."/>
            <person name="Hashimoto A."/>
            <person name="Yamaguchi K."/>
            <person name="Sugano A."/>
            <person name="Kohara Y."/>
            <person name="Fujiyama A."/>
            <person name="Anterola A."/>
            <person name="Aoki S."/>
            <person name="Ashton N."/>
            <person name="Barbazuk W.B."/>
            <person name="Barker E."/>
            <person name="Bennetzen J."/>
            <person name="Bezanilla M."/>
            <person name="Blankenship R."/>
            <person name="Cho S.H."/>
            <person name="Dutcher S."/>
            <person name="Estelle M."/>
            <person name="Fawcett J.A."/>
            <person name="Gundlach H."/>
            <person name="Hanada K."/>
            <person name="Heyl A."/>
            <person name="Hicks K.A."/>
            <person name="Hugh J."/>
            <person name="Lohr M."/>
            <person name="Mayer K."/>
            <person name="Melkozernov A."/>
            <person name="Murata T."/>
            <person name="Nelson D."/>
            <person name="Pils B."/>
            <person name="Prigge M."/>
            <person name="Reiss B."/>
            <person name="Renner T."/>
            <person name="Rombauts S."/>
            <person name="Rushton P."/>
            <person name="Sanderfoot A."/>
            <person name="Schween G."/>
            <person name="Shiu S.-H."/>
            <person name="Stueber K."/>
            <person name="Theodoulou F.L."/>
            <person name="Tu H."/>
            <person name="Van de Peer Y."/>
            <person name="Verrier P.J."/>
            <person name="Waters E."/>
            <person name="Wood A."/>
            <person name="Yang L."/>
            <person name="Cove D."/>
            <person name="Cuming A."/>
            <person name="Hasebe M."/>
            <person name="Lucas S."/>
            <person name="Mishler D.B."/>
            <person name="Reski R."/>
            <person name="Grigoriev I."/>
            <person name="Quatrano R.S."/>
            <person name="Boore J.L."/>
        </authorList>
    </citation>
    <scope>NUCLEOTIDE SEQUENCE [LARGE SCALE GENOMIC DNA]</scope>
    <source>
        <strain evidence="8 9">cv. Gransden 2004</strain>
    </source>
</reference>
<feature type="transmembrane region" description="Helical" evidence="7">
    <location>
        <begin position="611"/>
        <end position="633"/>
    </location>
</feature>
<dbReference type="InterPro" id="IPR044739">
    <property type="entry name" value="NRT1/PTR"/>
</dbReference>
<keyword evidence="5 7" id="KW-0472">Membrane</keyword>
<evidence type="ECO:0000256" key="6">
    <source>
        <dbReference type="SAM" id="MobiDB-lite"/>
    </source>
</evidence>
<feature type="transmembrane region" description="Helical" evidence="7">
    <location>
        <begin position="528"/>
        <end position="550"/>
    </location>
</feature>
<evidence type="ECO:0000313" key="8">
    <source>
        <dbReference type="EnsemblPlants" id="Pp3c6_10660V3.5"/>
    </source>
</evidence>
<keyword evidence="4 7" id="KW-1133">Transmembrane helix</keyword>
<dbReference type="EnsemblPlants" id="Pp3c6_10660V3.6">
    <property type="protein sequence ID" value="Pp3c6_10660V3.6"/>
    <property type="gene ID" value="Pp3c6_10660"/>
</dbReference>
<dbReference type="GO" id="GO:0071916">
    <property type="term" value="F:dipeptide transmembrane transporter activity"/>
    <property type="evidence" value="ECO:0007669"/>
    <property type="project" value="InterPro"/>
</dbReference>
<evidence type="ECO:0000256" key="3">
    <source>
        <dbReference type="ARBA" id="ARBA00022692"/>
    </source>
</evidence>
<dbReference type="GO" id="GO:0042937">
    <property type="term" value="F:tripeptide transmembrane transporter activity"/>
    <property type="evidence" value="ECO:0007669"/>
    <property type="project" value="InterPro"/>
</dbReference>
<dbReference type="AlphaFoldDB" id="A0A7I4DWN1"/>
<dbReference type="EnsemblPlants" id="Pp3c6_10660V3.5">
    <property type="protein sequence ID" value="Pp3c6_10660V3.5"/>
    <property type="gene ID" value="Pp3c6_10660"/>
</dbReference>
<feature type="transmembrane region" description="Helical" evidence="7">
    <location>
        <begin position="319"/>
        <end position="340"/>
    </location>
</feature>
<protein>
    <submittedName>
        <fullName evidence="8">Uncharacterized protein</fullName>
    </submittedName>
</protein>
<dbReference type="Gramene" id="Pp3c6_10660V3.6">
    <property type="protein sequence ID" value="Pp3c6_10660V3.6"/>
    <property type="gene ID" value="Pp3c6_10660"/>
</dbReference>
<keyword evidence="3 7" id="KW-0812">Transmembrane</keyword>
<evidence type="ECO:0000313" key="9">
    <source>
        <dbReference type="Proteomes" id="UP000006727"/>
    </source>
</evidence>
<feature type="transmembrane region" description="Helical" evidence="7">
    <location>
        <begin position="653"/>
        <end position="673"/>
    </location>
</feature>
<gene>
    <name evidence="8" type="primary">LOC112283362</name>
</gene>
<evidence type="ECO:0000256" key="5">
    <source>
        <dbReference type="ARBA" id="ARBA00023136"/>
    </source>
</evidence>
<comment type="subcellular location">
    <subcellularLocation>
        <location evidence="1">Membrane</location>
        <topology evidence="1">Multi-pass membrane protein</topology>
    </subcellularLocation>
</comment>
<reference evidence="8" key="3">
    <citation type="submission" date="2020-12" db="UniProtKB">
        <authorList>
            <consortium name="EnsemblPlants"/>
        </authorList>
    </citation>
    <scope>IDENTIFICATION</scope>
</reference>
<dbReference type="InterPro" id="IPR000109">
    <property type="entry name" value="POT_fam"/>
</dbReference>
<comment type="similarity">
    <text evidence="2">Belongs to the major facilitator superfamily. Proton-dependent oligopeptide transporter (POT/PTR) (TC 2.A.17) family.</text>
</comment>
<organism evidence="8 9">
    <name type="scientific">Physcomitrium patens</name>
    <name type="common">Spreading-leaved earth moss</name>
    <name type="synonym">Physcomitrella patens</name>
    <dbReference type="NCBI Taxonomy" id="3218"/>
    <lineage>
        <taxon>Eukaryota</taxon>
        <taxon>Viridiplantae</taxon>
        <taxon>Streptophyta</taxon>
        <taxon>Embryophyta</taxon>
        <taxon>Bryophyta</taxon>
        <taxon>Bryophytina</taxon>
        <taxon>Bryopsida</taxon>
        <taxon>Funariidae</taxon>
        <taxon>Funariales</taxon>
        <taxon>Funariaceae</taxon>
        <taxon>Physcomitrium</taxon>
    </lineage>
</organism>
<dbReference type="CDD" id="cd17417">
    <property type="entry name" value="MFS_NPF5"/>
    <property type="match status" value="1"/>
</dbReference>
<dbReference type="GO" id="GO:0022857">
    <property type="term" value="F:transmembrane transporter activity"/>
    <property type="evidence" value="ECO:0000318"/>
    <property type="project" value="GO_Central"/>
</dbReference>
<dbReference type="Gene3D" id="1.20.1250.20">
    <property type="entry name" value="MFS general substrate transporter like domains"/>
    <property type="match status" value="1"/>
</dbReference>
<dbReference type="Gramene" id="Pp3c6_10660V3.5">
    <property type="protein sequence ID" value="Pp3c6_10660V3.5"/>
    <property type="gene ID" value="Pp3c6_10660"/>
</dbReference>
<dbReference type="Proteomes" id="UP000006727">
    <property type="component" value="Chromosome 6"/>
</dbReference>
<evidence type="ECO:0000256" key="1">
    <source>
        <dbReference type="ARBA" id="ARBA00004141"/>
    </source>
</evidence>
<reference evidence="8 9" key="2">
    <citation type="journal article" date="2018" name="Plant J.">
        <title>The Physcomitrella patens chromosome-scale assembly reveals moss genome structure and evolution.</title>
        <authorList>
            <person name="Lang D."/>
            <person name="Ullrich K.K."/>
            <person name="Murat F."/>
            <person name="Fuchs J."/>
            <person name="Jenkins J."/>
            <person name="Haas F.B."/>
            <person name="Piednoel M."/>
            <person name="Gundlach H."/>
            <person name="Van Bel M."/>
            <person name="Meyberg R."/>
            <person name="Vives C."/>
            <person name="Morata J."/>
            <person name="Symeonidi A."/>
            <person name="Hiss M."/>
            <person name="Muchero W."/>
            <person name="Kamisugi Y."/>
            <person name="Saleh O."/>
            <person name="Blanc G."/>
            <person name="Decker E.L."/>
            <person name="van Gessel N."/>
            <person name="Grimwood J."/>
            <person name="Hayes R.D."/>
            <person name="Graham S.W."/>
            <person name="Gunter L.E."/>
            <person name="McDaniel S.F."/>
            <person name="Hoernstein S.N.W."/>
            <person name="Larsson A."/>
            <person name="Li F.W."/>
            <person name="Perroud P.F."/>
            <person name="Phillips J."/>
            <person name="Ranjan P."/>
            <person name="Rokshar D.S."/>
            <person name="Rothfels C.J."/>
            <person name="Schneider L."/>
            <person name="Shu S."/>
            <person name="Stevenson D.W."/>
            <person name="Thummler F."/>
            <person name="Tillich M."/>
            <person name="Villarreal Aguilar J.C."/>
            <person name="Widiez T."/>
            <person name="Wong G.K."/>
            <person name="Wymore A."/>
            <person name="Zhang Y."/>
            <person name="Zimmer A.D."/>
            <person name="Quatrano R.S."/>
            <person name="Mayer K.F.X."/>
            <person name="Goodstein D."/>
            <person name="Casacuberta J.M."/>
            <person name="Vandepoele K."/>
            <person name="Reski R."/>
            <person name="Cuming A.C."/>
            <person name="Tuskan G.A."/>
            <person name="Maumus F."/>
            <person name="Salse J."/>
            <person name="Schmutz J."/>
            <person name="Rensing S.A."/>
        </authorList>
    </citation>
    <scope>NUCLEOTIDE SEQUENCE [LARGE SCALE GENOMIC DNA]</scope>
    <source>
        <strain evidence="8 9">cv. Gransden 2004</strain>
    </source>
</reference>
<name>A0A7I4DWN1_PHYPA</name>
<evidence type="ECO:0000256" key="7">
    <source>
        <dbReference type="SAM" id="Phobius"/>
    </source>
</evidence>
<dbReference type="InterPro" id="IPR036259">
    <property type="entry name" value="MFS_trans_sf"/>
</dbReference>
<dbReference type="Pfam" id="PF00854">
    <property type="entry name" value="PTR2"/>
    <property type="match status" value="1"/>
</dbReference>
<evidence type="ECO:0000256" key="2">
    <source>
        <dbReference type="ARBA" id="ARBA00005982"/>
    </source>
</evidence>
<sequence length="723" mass="80513">MMFNFHEIFLSFYLRQCDVVSPCLSLLACIARLRDCCPRPVHTCLHCLTLREGPSISPGLIVRIYSTRGALSISIIHSVARPSERIKTYYNSLDHSREHVKDDIVDDITVADGAVDVRGRPSIKSRTGNWKACWPIFGCEVCERVAFYAISSNLVIYLTTVLHEDISVSARNVNNWSGTTFMTPLIGAFIADAYLGRYLTLGTFLCGYFLALTFVTMSVTLPALKPPECNGLTADLTKFCRPATKLQRGFFYFALYLMAMGAGGIKSCVTAFAGDQFDITDPVEAKRKMSFPNWWFVSISFGTMLSVSLLVYVQDTIGWTWGYGIPTGIAGLATLIFFIGTPLYRTHHIRGGSPFTRVAQVLVSAARNWRVSVPTNPELLCELDDKEALTQAPGKLLRHTPGLVFLDKAATVPVMTHERVYRFEELMKPDPWRLCTVTQVEEVKLLVRMLPIWVTNLMFSAVFAQVGTLFLNQGTTLNRQMGPNFQIPAASMPLFVTLTICVFLPLYDKFFVPAVRRITGDKRGLTMLQRIGVGQVISTISITVAAFVEMKRLRLAHSLGKDIVGPLPMTIFWLLPQYMLTGICEVFISVGQMEFFLDQAPASMRSLGNALYLSTVAVGSFLSSLLVSIVTNITYDSNGGWIGNNLNESHMDYFYWLLTGLSLLNLFFYVLFAKWYTYKDSNKTDVSRRSSESPSSDSSGALQSGHCLTVPNGVAPLGYKELK</sequence>
<evidence type="ECO:0000256" key="4">
    <source>
        <dbReference type="ARBA" id="ARBA00022989"/>
    </source>
</evidence>
<feature type="transmembrane region" description="Helical" evidence="7">
    <location>
        <begin position="202"/>
        <end position="224"/>
    </location>
</feature>
<accession>A0A7I4DWN1</accession>
<proteinExistence type="inferred from homology"/>
<dbReference type="GO" id="GO:0055085">
    <property type="term" value="P:transmembrane transport"/>
    <property type="evidence" value="ECO:0000318"/>
    <property type="project" value="GO_Central"/>
</dbReference>
<feature type="region of interest" description="Disordered" evidence="6">
    <location>
        <begin position="684"/>
        <end position="723"/>
    </location>
</feature>
<dbReference type="SUPFAM" id="SSF103473">
    <property type="entry name" value="MFS general substrate transporter"/>
    <property type="match status" value="1"/>
</dbReference>
<dbReference type="PANTHER" id="PTHR11654">
    <property type="entry name" value="OLIGOPEPTIDE TRANSPORTER-RELATED"/>
    <property type="match status" value="1"/>
</dbReference>
<feature type="transmembrane region" description="Helical" evidence="7">
    <location>
        <begin position="294"/>
        <end position="313"/>
    </location>
</feature>
<feature type="transmembrane region" description="Helical" evidence="7">
    <location>
        <begin position="570"/>
        <end position="590"/>
    </location>
</feature>
<keyword evidence="9" id="KW-1185">Reference proteome</keyword>
<feature type="transmembrane region" description="Helical" evidence="7">
    <location>
        <begin position="250"/>
        <end position="273"/>
    </location>
</feature>